<evidence type="ECO:0000313" key="2">
    <source>
        <dbReference type="Proteomes" id="UP000317977"/>
    </source>
</evidence>
<dbReference type="Proteomes" id="UP000317977">
    <property type="component" value="Unassembled WGS sequence"/>
</dbReference>
<keyword evidence="2" id="KW-1185">Reference proteome</keyword>
<dbReference type="AlphaFoldDB" id="A0A5C6EN19"/>
<accession>A0A5C6EN19</accession>
<evidence type="ECO:0000313" key="1">
    <source>
        <dbReference type="EMBL" id="TWU49041.1"/>
    </source>
</evidence>
<sequence length="105" mass="11672">MKGRARLTSHSHSQNGIEIQVDYSVIACLLMNRCTGGRPSKPRFEMISFYFTGLASEEELIARLEKLKATEEKRSLQKTSSNRHGESCSQNIASVNASQLAIDVL</sequence>
<reference evidence="1 2" key="1">
    <citation type="submission" date="2019-02" db="EMBL/GenBank/DDBJ databases">
        <title>Deep-cultivation of Planctomycetes and their phenomic and genomic characterization uncovers novel biology.</title>
        <authorList>
            <person name="Wiegand S."/>
            <person name="Jogler M."/>
            <person name="Boedeker C."/>
            <person name="Pinto D."/>
            <person name="Vollmers J."/>
            <person name="Rivas-Marin E."/>
            <person name="Kohn T."/>
            <person name="Peeters S.H."/>
            <person name="Heuer A."/>
            <person name="Rast P."/>
            <person name="Oberbeckmann S."/>
            <person name="Bunk B."/>
            <person name="Jeske O."/>
            <person name="Meyerdierks A."/>
            <person name="Storesund J.E."/>
            <person name="Kallscheuer N."/>
            <person name="Luecker S."/>
            <person name="Lage O.M."/>
            <person name="Pohl T."/>
            <person name="Merkel B.J."/>
            <person name="Hornburger P."/>
            <person name="Mueller R.-W."/>
            <person name="Bruemmer F."/>
            <person name="Labrenz M."/>
            <person name="Spormann A.M."/>
            <person name="Op Den Camp H."/>
            <person name="Overmann J."/>
            <person name="Amann R."/>
            <person name="Jetten M.S.M."/>
            <person name="Mascher T."/>
            <person name="Medema M.H."/>
            <person name="Devos D.P."/>
            <person name="Kaster A.-K."/>
            <person name="Ovreas L."/>
            <person name="Rohde M."/>
            <person name="Galperin M.Y."/>
            <person name="Jogler C."/>
        </authorList>
    </citation>
    <scope>NUCLEOTIDE SEQUENCE [LARGE SCALE GENOMIC DNA]</scope>
    <source>
        <strain evidence="1 2">Poly59</strain>
    </source>
</reference>
<protein>
    <submittedName>
        <fullName evidence="1">Uncharacterized protein</fullName>
    </submittedName>
</protein>
<comment type="caution">
    <text evidence="1">The sequence shown here is derived from an EMBL/GenBank/DDBJ whole genome shotgun (WGS) entry which is preliminary data.</text>
</comment>
<organism evidence="1 2">
    <name type="scientific">Rubripirellula reticaptiva</name>
    <dbReference type="NCBI Taxonomy" id="2528013"/>
    <lineage>
        <taxon>Bacteria</taxon>
        <taxon>Pseudomonadati</taxon>
        <taxon>Planctomycetota</taxon>
        <taxon>Planctomycetia</taxon>
        <taxon>Pirellulales</taxon>
        <taxon>Pirellulaceae</taxon>
        <taxon>Rubripirellula</taxon>
    </lineage>
</organism>
<name>A0A5C6EN19_9BACT</name>
<gene>
    <name evidence="1" type="ORF">Poly59_36540</name>
</gene>
<dbReference type="OrthoDB" id="279773at2"/>
<dbReference type="EMBL" id="SJPX01000004">
    <property type="protein sequence ID" value="TWU49041.1"/>
    <property type="molecule type" value="Genomic_DNA"/>
</dbReference>
<proteinExistence type="predicted"/>